<dbReference type="AlphaFoldDB" id="A0A1M6IW18"/>
<keyword evidence="3" id="KW-0808">Transferase</keyword>
<dbReference type="InterPro" id="IPR008271">
    <property type="entry name" value="Ser/Thr_kinase_AS"/>
</dbReference>
<comment type="catalytic activity">
    <reaction evidence="8">
        <text>L-seryl-[protein] + ATP = O-phospho-L-seryl-[protein] + ADP + H(+)</text>
        <dbReference type="Rhea" id="RHEA:17989"/>
        <dbReference type="Rhea" id="RHEA-COMP:9863"/>
        <dbReference type="Rhea" id="RHEA-COMP:11604"/>
        <dbReference type="ChEBI" id="CHEBI:15378"/>
        <dbReference type="ChEBI" id="CHEBI:29999"/>
        <dbReference type="ChEBI" id="CHEBI:30616"/>
        <dbReference type="ChEBI" id="CHEBI:83421"/>
        <dbReference type="ChEBI" id="CHEBI:456216"/>
        <dbReference type="EC" id="2.7.11.1"/>
    </reaction>
</comment>
<dbReference type="EMBL" id="FQZP01000048">
    <property type="protein sequence ID" value="SHJ38618.1"/>
    <property type="molecule type" value="Genomic_DNA"/>
</dbReference>
<protein>
    <recommendedName>
        <fullName evidence="1">non-specific serine/threonine protein kinase</fullName>
        <ecNumber evidence="1">2.7.11.1</ecNumber>
    </recommendedName>
</protein>
<feature type="binding site" evidence="9">
    <location>
        <position position="39"/>
    </location>
    <ligand>
        <name>ATP</name>
        <dbReference type="ChEBI" id="CHEBI:30616"/>
    </ligand>
</feature>
<keyword evidence="5 13" id="KW-0418">Kinase</keyword>
<dbReference type="PROSITE" id="PS50011">
    <property type="entry name" value="PROTEIN_KINASE_DOM"/>
    <property type="match status" value="1"/>
</dbReference>
<dbReference type="OrthoDB" id="9788659at2"/>
<dbReference type="GO" id="GO:0005524">
    <property type="term" value="F:ATP binding"/>
    <property type="evidence" value="ECO:0007669"/>
    <property type="project" value="UniProtKB-UniRule"/>
</dbReference>
<dbReference type="PROSITE" id="PS00107">
    <property type="entry name" value="PROTEIN_KINASE_ATP"/>
    <property type="match status" value="1"/>
</dbReference>
<feature type="domain" description="PASTA" evidence="12">
    <location>
        <begin position="427"/>
        <end position="494"/>
    </location>
</feature>
<keyword evidence="10" id="KW-0472">Membrane</keyword>
<dbReference type="Proteomes" id="UP000324781">
    <property type="component" value="Unassembled WGS sequence"/>
</dbReference>
<keyword evidence="2 13" id="KW-0723">Serine/threonine-protein kinase</keyword>
<reference evidence="13 14" key="1">
    <citation type="submission" date="2016-11" db="EMBL/GenBank/DDBJ databases">
        <authorList>
            <person name="Varghese N."/>
            <person name="Submissions S."/>
        </authorList>
    </citation>
    <scope>NUCLEOTIDE SEQUENCE [LARGE SCALE GENOMIC DNA]</scope>
    <source>
        <strain evidence="13 14">DSM 19027</strain>
    </source>
</reference>
<dbReference type="InterPro" id="IPR000719">
    <property type="entry name" value="Prot_kinase_dom"/>
</dbReference>
<keyword evidence="14" id="KW-1185">Reference proteome</keyword>
<evidence type="ECO:0000313" key="13">
    <source>
        <dbReference type="EMBL" id="SHJ38618.1"/>
    </source>
</evidence>
<comment type="catalytic activity">
    <reaction evidence="7">
        <text>L-threonyl-[protein] + ATP = O-phospho-L-threonyl-[protein] + ADP + H(+)</text>
        <dbReference type="Rhea" id="RHEA:46608"/>
        <dbReference type="Rhea" id="RHEA-COMP:11060"/>
        <dbReference type="Rhea" id="RHEA-COMP:11605"/>
        <dbReference type="ChEBI" id="CHEBI:15378"/>
        <dbReference type="ChEBI" id="CHEBI:30013"/>
        <dbReference type="ChEBI" id="CHEBI:30616"/>
        <dbReference type="ChEBI" id="CHEBI:61977"/>
        <dbReference type="ChEBI" id="CHEBI:456216"/>
        <dbReference type="EC" id="2.7.11.1"/>
    </reaction>
</comment>
<dbReference type="Pfam" id="PF03793">
    <property type="entry name" value="PASTA"/>
    <property type="match status" value="3"/>
</dbReference>
<feature type="transmembrane region" description="Helical" evidence="10">
    <location>
        <begin position="323"/>
        <end position="347"/>
    </location>
</feature>
<dbReference type="FunFam" id="1.10.510.10:FF:000021">
    <property type="entry name" value="Serine/threonine protein kinase"/>
    <property type="match status" value="1"/>
</dbReference>
<dbReference type="PANTHER" id="PTHR43289:SF34">
    <property type="entry name" value="SERINE_THREONINE-PROTEIN KINASE YBDM-RELATED"/>
    <property type="match status" value="1"/>
</dbReference>
<dbReference type="PROSITE" id="PS00108">
    <property type="entry name" value="PROTEIN_KINASE_ST"/>
    <property type="match status" value="1"/>
</dbReference>
<keyword evidence="10" id="KW-1133">Transmembrane helix</keyword>
<feature type="domain" description="Protein kinase" evidence="11">
    <location>
        <begin position="10"/>
        <end position="269"/>
    </location>
</feature>
<dbReference type="RefSeq" id="WP_149679339.1">
    <property type="nucleotide sequence ID" value="NZ_FQZP01000048.1"/>
</dbReference>
<keyword evidence="10" id="KW-0812">Transmembrane</keyword>
<dbReference type="Gene3D" id="3.30.200.20">
    <property type="entry name" value="Phosphorylase Kinase, domain 1"/>
    <property type="match status" value="1"/>
</dbReference>
<dbReference type="Gene3D" id="1.10.510.10">
    <property type="entry name" value="Transferase(Phosphotransferase) domain 1"/>
    <property type="match status" value="1"/>
</dbReference>
<evidence type="ECO:0000256" key="3">
    <source>
        <dbReference type="ARBA" id="ARBA00022679"/>
    </source>
</evidence>
<evidence type="ECO:0000256" key="1">
    <source>
        <dbReference type="ARBA" id="ARBA00012513"/>
    </source>
</evidence>
<dbReference type="InterPro" id="IPR017441">
    <property type="entry name" value="Protein_kinase_ATP_BS"/>
</dbReference>
<dbReference type="GO" id="GO:0004674">
    <property type="term" value="F:protein serine/threonine kinase activity"/>
    <property type="evidence" value="ECO:0007669"/>
    <property type="project" value="UniProtKB-KW"/>
</dbReference>
<evidence type="ECO:0000256" key="10">
    <source>
        <dbReference type="SAM" id="Phobius"/>
    </source>
</evidence>
<feature type="domain" description="PASTA" evidence="12">
    <location>
        <begin position="497"/>
        <end position="563"/>
    </location>
</feature>
<evidence type="ECO:0000256" key="2">
    <source>
        <dbReference type="ARBA" id="ARBA00022527"/>
    </source>
</evidence>
<evidence type="ECO:0000256" key="6">
    <source>
        <dbReference type="ARBA" id="ARBA00022840"/>
    </source>
</evidence>
<evidence type="ECO:0000259" key="12">
    <source>
        <dbReference type="PROSITE" id="PS51178"/>
    </source>
</evidence>
<dbReference type="CDD" id="cd06577">
    <property type="entry name" value="PASTA_pknB"/>
    <property type="match status" value="3"/>
</dbReference>
<dbReference type="EC" id="2.7.11.1" evidence="1"/>
<sequence length="655" mass="72857">MVGTVLGNRYVILSEIGTGGMARVYKAQDRYLQRHVAVKILKDEFRHDVDFLKRFEIEAQAAASLTHPNIVQIYDVGTDNDNYYIVMELVEGITLKEYILKHGALDWREAVNITIQICGALSKAHSRKIIHRDIKPQNILITSDGIPKVTDFGIARAASTDTATMKLDTIGSVHYSSPEQVRGGYVDEKSDIYSIGVTFFEMITGKLPFDGESSVSVALKHIQDIPPLPTDIKPGIPPAVNMIILKAMAKSRKDRYQSVSEMIQDLEKLRGKPGESGDILLPNVQRDRDRFNTRKLEVLEDEDLARSNHTPSRRRSGKTMRTVLPIIYVILILAIAGGIFLFVNAIVSELRQDAQQPETVVVGNYINRNINVVIAELQEKGITDYEIVYQSSDEVPKDIVMDQSIPEGYAIKAGSIYTRLVLTVSQGMDMVVIPDVRMQEHTALKYKLQDEYGLVVEEVPEYNEEVPVNMVIRSEPGKGAEVKRGSKITIYWSLGPKKEEVVVPRLIGLTYDEAVALLTNSKLKVGRILPEGRAGFQGKIIDQSPKEGELVLEDTAVDITFEDDSATPTPPGENPVDNTRPITIVVPLPPGIDDDTVRLKLVMINNTTFDESIIINNAEVKTSEFPHYAVVNVPEGGGYTIRAYVNNVLVAEKSY</sequence>
<dbReference type="Gene3D" id="3.30.10.20">
    <property type="match status" value="3"/>
</dbReference>
<dbReference type="PROSITE" id="PS51178">
    <property type="entry name" value="PASTA"/>
    <property type="match status" value="3"/>
</dbReference>
<proteinExistence type="predicted"/>
<evidence type="ECO:0000256" key="9">
    <source>
        <dbReference type="PROSITE-ProRule" id="PRU10141"/>
    </source>
</evidence>
<dbReference type="SUPFAM" id="SSF56112">
    <property type="entry name" value="Protein kinase-like (PK-like)"/>
    <property type="match status" value="1"/>
</dbReference>
<organism evidence="13 14">
    <name type="scientific">Thermoclostridium caenicola</name>
    <dbReference type="NCBI Taxonomy" id="659425"/>
    <lineage>
        <taxon>Bacteria</taxon>
        <taxon>Bacillati</taxon>
        <taxon>Bacillota</taxon>
        <taxon>Clostridia</taxon>
        <taxon>Eubacteriales</taxon>
        <taxon>Oscillospiraceae</taxon>
        <taxon>Thermoclostridium</taxon>
    </lineage>
</organism>
<accession>A0A1M6IW18</accession>
<dbReference type="CDD" id="cd14014">
    <property type="entry name" value="STKc_PknB_like"/>
    <property type="match status" value="1"/>
</dbReference>
<evidence type="ECO:0000256" key="8">
    <source>
        <dbReference type="ARBA" id="ARBA00048679"/>
    </source>
</evidence>
<dbReference type="SMART" id="SM00220">
    <property type="entry name" value="S_TKc"/>
    <property type="match status" value="1"/>
</dbReference>
<dbReference type="FunFam" id="3.30.200.20:FF:000035">
    <property type="entry name" value="Serine/threonine protein kinase Stk1"/>
    <property type="match status" value="1"/>
</dbReference>
<gene>
    <name evidence="13" type="ORF">SAMN05444373_104812</name>
</gene>
<feature type="domain" description="PASTA" evidence="12">
    <location>
        <begin position="356"/>
        <end position="426"/>
    </location>
</feature>
<dbReference type="InterPro" id="IPR011009">
    <property type="entry name" value="Kinase-like_dom_sf"/>
</dbReference>
<name>A0A1M6IW18_9FIRM</name>
<dbReference type="SMART" id="SM00740">
    <property type="entry name" value="PASTA"/>
    <property type="match status" value="3"/>
</dbReference>
<evidence type="ECO:0000256" key="5">
    <source>
        <dbReference type="ARBA" id="ARBA00022777"/>
    </source>
</evidence>
<evidence type="ECO:0000259" key="11">
    <source>
        <dbReference type="PROSITE" id="PS50011"/>
    </source>
</evidence>
<evidence type="ECO:0000313" key="14">
    <source>
        <dbReference type="Proteomes" id="UP000324781"/>
    </source>
</evidence>
<evidence type="ECO:0000256" key="4">
    <source>
        <dbReference type="ARBA" id="ARBA00022741"/>
    </source>
</evidence>
<dbReference type="NCBIfam" id="NF033483">
    <property type="entry name" value="PknB_PASTA_kin"/>
    <property type="match status" value="1"/>
</dbReference>
<evidence type="ECO:0000256" key="7">
    <source>
        <dbReference type="ARBA" id="ARBA00047899"/>
    </source>
</evidence>
<dbReference type="InterPro" id="IPR005543">
    <property type="entry name" value="PASTA_dom"/>
</dbReference>
<dbReference type="PANTHER" id="PTHR43289">
    <property type="entry name" value="MITOGEN-ACTIVATED PROTEIN KINASE KINASE KINASE 20-RELATED"/>
    <property type="match status" value="1"/>
</dbReference>
<keyword evidence="4 9" id="KW-0547">Nucleotide-binding</keyword>
<keyword evidence="6 9" id="KW-0067">ATP-binding</keyword>
<dbReference type="Pfam" id="PF00069">
    <property type="entry name" value="Pkinase"/>
    <property type="match status" value="1"/>
</dbReference>